<evidence type="ECO:0000313" key="1">
    <source>
        <dbReference type="EMBL" id="KAG7177388.1"/>
    </source>
</evidence>
<gene>
    <name evidence="1" type="ORF">Hamer_G016673</name>
</gene>
<organism evidence="1 2">
    <name type="scientific">Homarus americanus</name>
    <name type="common">American lobster</name>
    <dbReference type="NCBI Taxonomy" id="6706"/>
    <lineage>
        <taxon>Eukaryota</taxon>
        <taxon>Metazoa</taxon>
        <taxon>Ecdysozoa</taxon>
        <taxon>Arthropoda</taxon>
        <taxon>Crustacea</taxon>
        <taxon>Multicrustacea</taxon>
        <taxon>Malacostraca</taxon>
        <taxon>Eumalacostraca</taxon>
        <taxon>Eucarida</taxon>
        <taxon>Decapoda</taxon>
        <taxon>Pleocyemata</taxon>
        <taxon>Astacidea</taxon>
        <taxon>Nephropoidea</taxon>
        <taxon>Nephropidae</taxon>
        <taxon>Homarus</taxon>
    </lineage>
</organism>
<proteinExistence type="predicted"/>
<dbReference type="EMBL" id="JAHLQT010002318">
    <property type="protein sequence ID" value="KAG7177388.1"/>
    <property type="molecule type" value="Genomic_DNA"/>
</dbReference>
<reference evidence="1" key="1">
    <citation type="journal article" date="2021" name="Sci. Adv.">
        <title>The American lobster genome reveals insights on longevity, neural, and immune adaptations.</title>
        <authorList>
            <person name="Polinski J.M."/>
            <person name="Zimin A.V."/>
            <person name="Clark K.F."/>
            <person name="Kohn A.B."/>
            <person name="Sadowski N."/>
            <person name="Timp W."/>
            <person name="Ptitsyn A."/>
            <person name="Khanna P."/>
            <person name="Romanova D.Y."/>
            <person name="Williams P."/>
            <person name="Greenwood S.J."/>
            <person name="Moroz L.L."/>
            <person name="Walt D.R."/>
            <person name="Bodnar A.G."/>
        </authorList>
    </citation>
    <scope>NUCLEOTIDE SEQUENCE</scope>
    <source>
        <strain evidence="1">GMGI-L3</strain>
    </source>
</reference>
<evidence type="ECO:0000313" key="2">
    <source>
        <dbReference type="Proteomes" id="UP000747542"/>
    </source>
</evidence>
<dbReference type="AlphaFoldDB" id="A0A8J5NDQ3"/>
<keyword evidence="2" id="KW-1185">Reference proteome</keyword>
<accession>A0A8J5NDQ3</accession>
<comment type="caution">
    <text evidence="1">The sequence shown here is derived from an EMBL/GenBank/DDBJ whole genome shotgun (WGS) entry which is preliminary data.</text>
</comment>
<name>A0A8J5NDQ3_HOMAM</name>
<dbReference type="Proteomes" id="UP000747542">
    <property type="component" value="Unassembled WGS sequence"/>
</dbReference>
<protein>
    <submittedName>
        <fullName evidence="1">Uncharacterized protein</fullName>
    </submittedName>
</protein>
<sequence length="113" mass="12928">MIFGSRLQTRSFESCSESHHLTPLCITEPTVTLKDHYFIHRIFLAARESFRDVLNRDNQVLVYETVYTRGNPFQGNRSVSWNSPARVLEPSGTPTCLSLNERVTQPLCSALNR</sequence>